<accession>A0ABU7LKJ8</accession>
<organism evidence="1 2">
    <name type="scientific">Rhodococcus artemisiae</name>
    <dbReference type="NCBI Taxonomy" id="714159"/>
    <lineage>
        <taxon>Bacteria</taxon>
        <taxon>Bacillati</taxon>
        <taxon>Actinomycetota</taxon>
        <taxon>Actinomycetes</taxon>
        <taxon>Mycobacteriales</taxon>
        <taxon>Nocardiaceae</taxon>
        <taxon>Rhodococcus</taxon>
    </lineage>
</organism>
<sequence>MVVPAEPGAAFEVVETEGDFEFAVVVFDVSAEFRKADEFVDRGVDRQGGSQ</sequence>
<proteinExistence type="predicted"/>
<comment type="caution">
    <text evidence="1">The sequence shown here is derived from an EMBL/GenBank/DDBJ whole genome shotgun (WGS) entry which is preliminary data.</text>
</comment>
<reference evidence="1 2" key="1">
    <citation type="submission" date="2023-07" db="EMBL/GenBank/DDBJ databases">
        <authorList>
            <person name="Girao M."/>
            <person name="Carvalho M.F."/>
        </authorList>
    </citation>
    <scope>NUCLEOTIDE SEQUENCE [LARGE SCALE GENOMIC DNA]</scope>
    <source>
        <strain evidence="1 2">YIM65754</strain>
    </source>
</reference>
<gene>
    <name evidence="1" type="ORF">Q7514_31375</name>
</gene>
<evidence type="ECO:0008006" key="3">
    <source>
        <dbReference type="Google" id="ProtNLM"/>
    </source>
</evidence>
<protein>
    <recommendedName>
        <fullName evidence="3">Cupin domain-containing protein</fullName>
    </recommendedName>
</protein>
<evidence type="ECO:0000313" key="1">
    <source>
        <dbReference type="EMBL" id="MEE2062036.1"/>
    </source>
</evidence>
<dbReference type="EMBL" id="JAUTXY010000026">
    <property type="protein sequence ID" value="MEE2062036.1"/>
    <property type="molecule type" value="Genomic_DNA"/>
</dbReference>
<dbReference type="RefSeq" id="WP_330137166.1">
    <property type="nucleotide sequence ID" value="NZ_JAUTXY010000026.1"/>
</dbReference>
<keyword evidence="2" id="KW-1185">Reference proteome</keyword>
<name>A0ABU7LKJ8_9NOCA</name>
<evidence type="ECO:0000313" key="2">
    <source>
        <dbReference type="Proteomes" id="UP001336020"/>
    </source>
</evidence>
<dbReference type="Proteomes" id="UP001336020">
    <property type="component" value="Unassembled WGS sequence"/>
</dbReference>